<reference evidence="1 2" key="1">
    <citation type="journal article" date="2021" name="Hortic Res">
        <title>Chromosome-scale assembly of the Dendrobium chrysotoxum genome enhances the understanding of orchid evolution.</title>
        <authorList>
            <person name="Zhang Y."/>
            <person name="Zhang G.Q."/>
            <person name="Zhang D."/>
            <person name="Liu X.D."/>
            <person name="Xu X.Y."/>
            <person name="Sun W.H."/>
            <person name="Yu X."/>
            <person name="Zhu X."/>
            <person name="Wang Z.W."/>
            <person name="Zhao X."/>
            <person name="Zhong W.Y."/>
            <person name="Chen H."/>
            <person name="Yin W.L."/>
            <person name="Huang T."/>
            <person name="Niu S.C."/>
            <person name="Liu Z.J."/>
        </authorList>
    </citation>
    <scope>NUCLEOTIDE SEQUENCE [LARGE SCALE GENOMIC DNA]</scope>
    <source>
        <strain evidence="1">Lindl</strain>
    </source>
</reference>
<dbReference type="EMBL" id="JAGFBR010000018">
    <property type="protein sequence ID" value="KAH0450183.1"/>
    <property type="molecule type" value="Genomic_DNA"/>
</dbReference>
<dbReference type="AlphaFoldDB" id="A0AAV7G464"/>
<accession>A0AAV7G464</accession>
<comment type="caution">
    <text evidence="1">The sequence shown here is derived from an EMBL/GenBank/DDBJ whole genome shotgun (WGS) entry which is preliminary data.</text>
</comment>
<gene>
    <name evidence="1" type="ORF">IEQ34_020875</name>
</gene>
<name>A0AAV7G464_DENCH</name>
<sequence length="75" mass="9168">MVDLWDRVDHIREPQNNSMFVRGKWVMFTPIANNQVFQTLNYEFDRDEYLKVHMLNGRKEGYDSKLLYLYPKPRV</sequence>
<organism evidence="1 2">
    <name type="scientific">Dendrobium chrysotoxum</name>
    <name type="common">Orchid</name>
    <dbReference type="NCBI Taxonomy" id="161865"/>
    <lineage>
        <taxon>Eukaryota</taxon>
        <taxon>Viridiplantae</taxon>
        <taxon>Streptophyta</taxon>
        <taxon>Embryophyta</taxon>
        <taxon>Tracheophyta</taxon>
        <taxon>Spermatophyta</taxon>
        <taxon>Magnoliopsida</taxon>
        <taxon>Liliopsida</taxon>
        <taxon>Asparagales</taxon>
        <taxon>Orchidaceae</taxon>
        <taxon>Epidendroideae</taxon>
        <taxon>Malaxideae</taxon>
        <taxon>Dendrobiinae</taxon>
        <taxon>Dendrobium</taxon>
    </lineage>
</organism>
<dbReference type="Proteomes" id="UP000775213">
    <property type="component" value="Unassembled WGS sequence"/>
</dbReference>
<proteinExistence type="predicted"/>
<evidence type="ECO:0000313" key="2">
    <source>
        <dbReference type="Proteomes" id="UP000775213"/>
    </source>
</evidence>
<evidence type="ECO:0000313" key="1">
    <source>
        <dbReference type="EMBL" id="KAH0450183.1"/>
    </source>
</evidence>
<keyword evidence="2" id="KW-1185">Reference proteome</keyword>
<protein>
    <submittedName>
        <fullName evidence="1">Uncharacterized protein</fullName>
    </submittedName>
</protein>